<dbReference type="Proteomes" id="UP000297739">
    <property type="component" value="Unassembled WGS sequence"/>
</dbReference>
<protein>
    <recommendedName>
        <fullName evidence="4">Lipocalin-like domain-containing protein</fullName>
    </recommendedName>
</protein>
<keyword evidence="1" id="KW-0732">Signal</keyword>
<sequence length="127" mass="14527">MKTHLFFRLLLSSLLLLAGLASAAPRLTPPTNAPVAGYWNLETNLLTRDYTIIRFFNDQHELVYEERLDNLCLDLSKGTGLCRRTARQLNVALHHVLRDPNNARQTTTQLALELGQSRRVQRVYAVR</sequence>
<organism evidence="2 3">
    <name type="scientific">Hymenobacter elongatus</name>
    <dbReference type="NCBI Taxonomy" id="877208"/>
    <lineage>
        <taxon>Bacteria</taxon>
        <taxon>Pseudomonadati</taxon>
        <taxon>Bacteroidota</taxon>
        <taxon>Cytophagia</taxon>
        <taxon>Cytophagales</taxon>
        <taxon>Hymenobacteraceae</taxon>
        <taxon>Hymenobacter</taxon>
    </lineage>
</organism>
<gene>
    <name evidence="2" type="ORF">E5J99_01260</name>
</gene>
<keyword evidence="3" id="KW-1185">Reference proteome</keyword>
<evidence type="ECO:0000256" key="1">
    <source>
        <dbReference type="SAM" id="SignalP"/>
    </source>
</evidence>
<proteinExistence type="predicted"/>
<evidence type="ECO:0008006" key="4">
    <source>
        <dbReference type="Google" id="ProtNLM"/>
    </source>
</evidence>
<evidence type="ECO:0000313" key="3">
    <source>
        <dbReference type="Proteomes" id="UP000297739"/>
    </source>
</evidence>
<comment type="caution">
    <text evidence="2">The sequence shown here is derived from an EMBL/GenBank/DDBJ whole genome shotgun (WGS) entry which is preliminary data.</text>
</comment>
<dbReference type="OrthoDB" id="884632at2"/>
<name>A0A4Z0PSC5_9BACT</name>
<dbReference type="AlphaFoldDB" id="A0A4Z0PSC5"/>
<feature type="signal peptide" evidence="1">
    <location>
        <begin position="1"/>
        <end position="23"/>
    </location>
</feature>
<accession>A0A4Z0PSC5</accession>
<dbReference type="RefSeq" id="WP_135495894.1">
    <property type="nucleotide sequence ID" value="NZ_SRLD01000001.1"/>
</dbReference>
<dbReference type="EMBL" id="SRLD01000001">
    <property type="protein sequence ID" value="TGE20219.1"/>
    <property type="molecule type" value="Genomic_DNA"/>
</dbReference>
<feature type="chain" id="PRO_5021476689" description="Lipocalin-like domain-containing protein" evidence="1">
    <location>
        <begin position="24"/>
        <end position="127"/>
    </location>
</feature>
<evidence type="ECO:0000313" key="2">
    <source>
        <dbReference type="EMBL" id="TGE20219.1"/>
    </source>
</evidence>
<reference evidence="2 3" key="1">
    <citation type="submission" date="2019-04" db="EMBL/GenBank/DDBJ databases">
        <authorList>
            <person name="Feng G."/>
            <person name="Zhang J."/>
            <person name="Zhu H."/>
        </authorList>
    </citation>
    <scope>NUCLEOTIDE SEQUENCE [LARGE SCALE GENOMIC DNA]</scope>
    <source>
        <strain evidence="2 3">JCM 17223</strain>
    </source>
</reference>